<reference evidence="1" key="1">
    <citation type="journal article" date="2023" name="Insect Mol. Biol.">
        <title>Genome sequencing provides insights into the evolution of gene families encoding plant cell wall-degrading enzymes in longhorned beetles.</title>
        <authorList>
            <person name="Shin N.R."/>
            <person name="Okamura Y."/>
            <person name="Kirsch R."/>
            <person name="Pauchet Y."/>
        </authorList>
    </citation>
    <scope>NUCLEOTIDE SEQUENCE</scope>
    <source>
        <strain evidence="1">MMC_N1</strain>
    </source>
</reference>
<evidence type="ECO:0000313" key="2">
    <source>
        <dbReference type="Proteomes" id="UP001162164"/>
    </source>
</evidence>
<protein>
    <submittedName>
        <fullName evidence="1">Uncharacterized protein</fullName>
    </submittedName>
</protein>
<evidence type="ECO:0000313" key="1">
    <source>
        <dbReference type="EMBL" id="KAJ8980262.1"/>
    </source>
</evidence>
<name>A0ABQ9JQT0_9CUCU</name>
<keyword evidence="2" id="KW-1185">Reference proteome</keyword>
<organism evidence="1 2">
    <name type="scientific">Molorchus minor</name>
    <dbReference type="NCBI Taxonomy" id="1323400"/>
    <lineage>
        <taxon>Eukaryota</taxon>
        <taxon>Metazoa</taxon>
        <taxon>Ecdysozoa</taxon>
        <taxon>Arthropoda</taxon>
        <taxon>Hexapoda</taxon>
        <taxon>Insecta</taxon>
        <taxon>Pterygota</taxon>
        <taxon>Neoptera</taxon>
        <taxon>Endopterygota</taxon>
        <taxon>Coleoptera</taxon>
        <taxon>Polyphaga</taxon>
        <taxon>Cucujiformia</taxon>
        <taxon>Chrysomeloidea</taxon>
        <taxon>Cerambycidae</taxon>
        <taxon>Lamiinae</taxon>
        <taxon>Monochamini</taxon>
        <taxon>Molorchus</taxon>
    </lineage>
</organism>
<gene>
    <name evidence="1" type="ORF">NQ317_018428</name>
</gene>
<sequence>MAKERLFLAIPFIKELNLNVFKSLIIARAPYKLKIHAAPACNNTPTQHNRDMGCQTNIPGYPVPKIAEKMDVPFRISRDILKGTSPETSHFSMSWDILVRMPFWLSFSGYPSDLIWKQSWDNIGLKNGHPPVIVAIKFVVIIERIKLMSRSRSVNQVYTKIFKMPKEAKRGGFIENLTA</sequence>
<accession>A0ABQ9JQT0</accession>
<dbReference type="EMBL" id="JAPWTJ010000270">
    <property type="protein sequence ID" value="KAJ8980262.1"/>
    <property type="molecule type" value="Genomic_DNA"/>
</dbReference>
<proteinExistence type="predicted"/>
<comment type="caution">
    <text evidence="1">The sequence shown here is derived from an EMBL/GenBank/DDBJ whole genome shotgun (WGS) entry which is preliminary data.</text>
</comment>
<dbReference type="Proteomes" id="UP001162164">
    <property type="component" value="Unassembled WGS sequence"/>
</dbReference>